<evidence type="ECO:0000313" key="1">
    <source>
        <dbReference type="EMBL" id="GFD30994.1"/>
    </source>
</evidence>
<name>A0A699VGU0_TANCI</name>
<feature type="non-terminal residue" evidence="1">
    <location>
        <position position="43"/>
    </location>
</feature>
<dbReference type="EMBL" id="BKCJ011409571">
    <property type="protein sequence ID" value="GFD30994.1"/>
    <property type="molecule type" value="Genomic_DNA"/>
</dbReference>
<accession>A0A699VGU0</accession>
<organism evidence="1">
    <name type="scientific">Tanacetum cinerariifolium</name>
    <name type="common">Dalmatian daisy</name>
    <name type="synonym">Chrysanthemum cinerariifolium</name>
    <dbReference type="NCBI Taxonomy" id="118510"/>
    <lineage>
        <taxon>Eukaryota</taxon>
        <taxon>Viridiplantae</taxon>
        <taxon>Streptophyta</taxon>
        <taxon>Embryophyta</taxon>
        <taxon>Tracheophyta</taxon>
        <taxon>Spermatophyta</taxon>
        <taxon>Magnoliopsida</taxon>
        <taxon>eudicotyledons</taxon>
        <taxon>Gunneridae</taxon>
        <taxon>Pentapetalae</taxon>
        <taxon>asterids</taxon>
        <taxon>campanulids</taxon>
        <taxon>Asterales</taxon>
        <taxon>Asteraceae</taxon>
        <taxon>Asteroideae</taxon>
        <taxon>Anthemideae</taxon>
        <taxon>Anthemidinae</taxon>
        <taxon>Tanacetum</taxon>
    </lineage>
</organism>
<proteinExistence type="predicted"/>
<sequence>MHSNRGKIEAIDANEDITLVDAETQVDIDAELQGRKDDDSDAK</sequence>
<dbReference type="AlphaFoldDB" id="A0A699VGU0"/>
<reference evidence="1" key="1">
    <citation type="journal article" date="2019" name="Sci. Rep.">
        <title>Draft genome of Tanacetum cinerariifolium, the natural source of mosquito coil.</title>
        <authorList>
            <person name="Yamashiro T."/>
            <person name="Shiraishi A."/>
            <person name="Satake H."/>
            <person name="Nakayama K."/>
        </authorList>
    </citation>
    <scope>NUCLEOTIDE SEQUENCE</scope>
</reference>
<gene>
    <name evidence="1" type="ORF">Tci_902963</name>
</gene>
<comment type="caution">
    <text evidence="1">The sequence shown here is derived from an EMBL/GenBank/DDBJ whole genome shotgun (WGS) entry which is preliminary data.</text>
</comment>
<protein>
    <submittedName>
        <fullName evidence="1">Uncharacterized protein</fullName>
    </submittedName>
</protein>